<comment type="caution">
    <text evidence="2">The sequence shown here is derived from an EMBL/GenBank/DDBJ whole genome shotgun (WGS) entry which is preliminary data.</text>
</comment>
<evidence type="ECO:0000313" key="3">
    <source>
        <dbReference type="Proteomes" id="UP000527355"/>
    </source>
</evidence>
<gene>
    <name evidence="2" type="ORF">mMyoMyo1_010073</name>
</gene>
<feature type="signal peptide" evidence="1">
    <location>
        <begin position="1"/>
        <end position="26"/>
    </location>
</feature>
<feature type="chain" id="PRO_5029734572" evidence="1">
    <location>
        <begin position="27"/>
        <end position="135"/>
    </location>
</feature>
<sequence>MLVFLSWVSSCLIRVSFLQLLGCVKKTPSMACVLRTGSVWEGLLWSGQAGSGSKLSGQEQLLFGVEGWVGECCSEQDVCGVEGQAGSGMLQAPDWQMCSEDWGRPGGWVESQVEEVIDIQVGKSLREERACSGNG</sequence>
<evidence type="ECO:0000256" key="1">
    <source>
        <dbReference type="SAM" id="SignalP"/>
    </source>
</evidence>
<protein>
    <submittedName>
        <fullName evidence="2">Uncharacterized protein</fullName>
    </submittedName>
</protein>
<reference evidence="2 3" key="1">
    <citation type="journal article" date="2020" name="Nature">
        <title>Six reference-quality genomes reveal evolution of bat adaptations.</title>
        <authorList>
            <person name="Jebb D."/>
            <person name="Huang Z."/>
            <person name="Pippel M."/>
            <person name="Hughes G.M."/>
            <person name="Lavrichenko K."/>
            <person name="Devanna P."/>
            <person name="Winkler S."/>
            <person name="Jermiin L.S."/>
            <person name="Skirmuntt E.C."/>
            <person name="Katzourakis A."/>
            <person name="Burkitt-Gray L."/>
            <person name="Ray D.A."/>
            <person name="Sullivan K.A.M."/>
            <person name="Roscito J.G."/>
            <person name="Kirilenko B.M."/>
            <person name="Davalos L.M."/>
            <person name="Corthals A.P."/>
            <person name="Power M.L."/>
            <person name="Jones G."/>
            <person name="Ransome R.D."/>
            <person name="Dechmann D.K.N."/>
            <person name="Locatelli A.G."/>
            <person name="Puechmaille S.J."/>
            <person name="Fedrigo O."/>
            <person name="Jarvis E.D."/>
            <person name="Hiller M."/>
            <person name="Vernes S.C."/>
            <person name="Myers E.W."/>
            <person name="Teeling E.C."/>
        </authorList>
    </citation>
    <scope>NUCLEOTIDE SEQUENCE [LARGE SCALE GENOMIC DNA]</scope>
    <source>
        <strain evidence="2">MMyoMyo1</strain>
        <tissue evidence="2">Flight muscle</tissue>
    </source>
</reference>
<accession>A0A7J7S234</accession>
<proteinExistence type="predicted"/>
<dbReference type="EMBL" id="JABWUV010000020">
    <property type="protein sequence ID" value="KAF6282429.1"/>
    <property type="molecule type" value="Genomic_DNA"/>
</dbReference>
<evidence type="ECO:0000313" key="2">
    <source>
        <dbReference type="EMBL" id="KAF6282429.1"/>
    </source>
</evidence>
<keyword evidence="1" id="KW-0732">Signal</keyword>
<dbReference type="AlphaFoldDB" id="A0A7J7S234"/>
<organism evidence="2 3">
    <name type="scientific">Myotis myotis</name>
    <name type="common">Greater mouse-eared bat</name>
    <name type="synonym">Vespertilio myotis</name>
    <dbReference type="NCBI Taxonomy" id="51298"/>
    <lineage>
        <taxon>Eukaryota</taxon>
        <taxon>Metazoa</taxon>
        <taxon>Chordata</taxon>
        <taxon>Craniata</taxon>
        <taxon>Vertebrata</taxon>
        <taxon>Euteleostomi</taxon>
        <taxon>Mammalia</taxon>
        <taxon>Eutheria</taxon>
        <taxon>Laurasiatheria</taxon>
        <taxon>Chiroptera</taxon>
        <taxon>Yangochiroptera</taxon>
        <taxon>Vespertilionidae</taxon>
        <taxon>Myotis</taxon>
    </lineage>
</organism>
<name>A0A7J7S234_MYOMY</name>
<keyword evidence="3" id="KW-1185">Reference proteome</keyword>
<dbReference type="Proteomes" id="UP000527355">
    <property type="component" value="Unassembled WGS sequence"/>
</dbReference>